<accession>A0A167QKJ0</accession>
<sequence>MSLRMLCGGGAASICPPYRTTIVQMSTVSPISKIPDELLSDIFEAAMQEAQDALFSFAMQRTTGTEELHRHNTMTLFSINAVCRHWRRVALVSPRLWTTIVVPLHPRWPPGYRMTLLFERSATCPLSVYATRVEPLQDLCDPLRTYSVLDRVTRLSLQAMDDERYLALRQLRFTRLEDLQIGYLGTRGSIKSMMAHFHLWLQIHSSLRILKLNASCFQWMMAPGLAAMTLPNLELLSLTQEAGYIVERFSKLVSAPKLLELRLRNTITSGYASLCLPPDTMFHVRRLVLARGVPAKYLENLSSLLPNIQVLQLSNPRESEHYFSSHTRLIQLLTKDSTFPLLRTLSLHRMHIRHDRLQQFVESRASPCPAVFRTLQLSQCTFYMEEDEAVDLDLQLHGIKLEGWTPLAD</sequence>
<evidence type="ECO:0000313" key="2">
    <source>
        <dbReference type="Proteomes" id="UP000076738"/>
    </source>
</evidence>
<dbReference type="InterPro" id="IPR032675">
    <property type="entry name" value="LRR_dom_sf"/>
</dbReference>
<dbReference type="InterPro" id="IPR036047">
    <property type="entry name" value="F-box-like_dom_sf"/>
</dbReference>
<dbReference type="Proteomes" id="UP000076738">
    <property type="component" value="Unassembled WGS sequence"/>
</dbReference>
<reference evidence="1 2" key="1">
    <citation type="journal article" date="2016" name="Mol. Biol. Evol.">
        <title>Comparative Genomics of Early-Diverging Mushroom-Forming Fungi Provides Insights into the Origins of Lignocellulose Decay Capabilities.</title>
        <authorList>
            <person name="Nagy L.G."/>
            <person name="Riley R."/>
            <person name="Tritt A."/>
            <person name="Adam C."/>
            <person name="Daum C."/>
            <person name="Floudas D."/>
            <person name="Sun H."/>
            <person name="Yadav J.S."/>
            <person name="Pangilinan J."/>
            <person name="Larsson K.H."/>
            <person name="Matsuura K."/>
            <person name="Barry K."/>
            <person name="Labutti K."/>
            <person name="Kuo R."/>
            <person name="Ohm R.A."/>
            <person name="Bhattacharya S.S."/>
            <person name="Shirouzu T."/>
            <person name="Yoshinaga Y."/>
            <person name="Martin F.M."/>
            <person name="Grigoriev I.V."/>
            <person name="Hibbett D.S."/>
        </authorList>
    </citation>
    <scope>NUCLEOTIDE SEQUENCE [LARGE SCALE GENOMIC DNA]</scope>
    <source>
        <strain evidence="1 2">TUFC12733</strain>
    </source>
</reference>
<proteinExistence type="predicted"/>
<evidence type="ECO:0000313" key="1">
    <source>
        <dbReference type="EMBL" id="KZP00022.1"/>
    </source>
</evidence>
<dbReference type="Gene3D" id="3.80.10.10">
    <property type="entry name" value="Ribonuclease Inhibitor"/>
    <property type="match status" value="1"/>
</dbReference>
<dbReference type="AlphaFoldDB" id="A0A167QKJ0"/>
<organism evidence="1 2">
    <name type="scientific">Calocera viscosa (strain TUFC12733)</name>
    <dbReference type="NCBI Taxonomy" id="1330018"/>
    <lineage>
        <taxon>Eukaryota</taxon>
        <taxon>Fungi</taxon>
        <taxon>Dikarya</taxon>
        <taxon>Basidiomycota</taxon>
        <taxon>Agaricomycotina</taxon>
        <taxon>Dacrymycetes</taxon>
        <taxon>Dacrymycetales</taxon>
        <taxon>Dacrymycetaceae</taxon>
        <taxon>Calocera</taxon>
    </lineage>
</organism>
<dbReference type="OrthoDB" id="3266451at2759"/>
<keyword evidence="2" id="KW-1185">Reference proteome</keyword>
<dbReference type="EMBL" id="KV417270">
    <property type="protein sequence ID" value="KZP00022.1"/>
    <property type="molecule type" value="Genomic_DNA"/>
</dbReference>
<dbReference type="SUPFAM" id="SSF52047">
    <property type="entry name" value="RNI-like"/>
    <property type="match status" value="1"/>
</dbReference>
<protein>
    <submittedName>
        <fullName evidence="1">Uncharacterized protein</fullName>
    </submittedName>
</protein>
<gene>
    <name evidence="1" type="ORF">CALVIDRAFT_319709</name>
</gene>
<dbReference type="SUPFAM" id="SSF81383">
    <property type="entry name" value="F-box domain"/>
    <property type="match status" value="1"/>
</dbReference>
<dbReference type="Gene3D" id="1.20.1280.50">
    <property type="match status" value="1"/>
</dbReference>
<name>A0A167QKJ0_CALVF</name>